<feature type="transmembrane region" description="Helical" evidence="7">
    <location>
        <begin position="223"/>
        <end position="245"/>
    </location>
</feature>
<feature type="transmembrane region" description="Helical" evidence="7">
    <location>
        <begin position="122"/>
        <end position="142"/>
    </location>
</feature>
<dbReference type="InterPro" id="IPR051393">
    <property type="entry name" value="ABC_transporter_permease"/>
</dbReference>
<dbReference type="CDD" id="cd06261">
    <property type="entry name" value="TM_PBP2"/>
    <property type="match status" value="1"/>
</dbReference>
<keyword evidence="4 7" id="KW-0812">Transmembrane</keyword>
<feature type="transmembrane region" description="Helical" evidence="7">
    <location>
        <begin position="283"/>
        <end position="304"/>
    </location>
</feature>
<feature type="transmembrane region" description="Helical" evidence="7">
    <location>
        <begin position="251"/>
        <end position="271"/>
    </location>
</feature>
<feature type="transmembrane region" description="Helical" evidence="7">
    <location>
        <begin position="26"/>
        <end position="53"/>
    </location>
</feature>
<evidence type="ECO:0000259" key="8">
    <source>
        <dbReference type="PROSITE" id="PS50928"/>
    </source>
</evidence>
<evidence type="ECO:0000256" key="1">
    <source>
        <dbReference type="ARBA" id="ARBA00004651"/>
    </source>
</evidence>
<feature type="transmembrane region" description="Helical" evidence="7">
    <location>
        <begin position="174"/>
        <end position="202"/>
    </location>
</feature>
<dbReference type="InterPro" id="IPR000515">
    <property type="entry name" value="MetI-like"/>
</dbReference>
<dbReference type="GO" id="GO:0055085">
    <property type="term" value="P:transmembrane transport"/>
    <property type="evidence" value="ECO:0007669"/>
    <property type="project" value="InterPro"/>
</dbReference>
<reference evidence="9 10" key="1">
    <citation type="submission" date="2019-08" db="EMBL/GenBank/DDBJ databases">
        <title>In-depth cultivation of the pig gut microbiome towards novel bacterial diversity and tailored functional studies.</title>
        <authorList>
            <person name="Wylensek D."/>
            <person name="Hitch T.C.A."/>
            <person name="Clavel T."/>
        </authorList>
    </citation>
    <scope>NUCLEOTIDE SEQUENCE [LARGE SCALE GENOMIC DNA]</scope>
    <source>
        <strain evidence="9 10">WCA-389-WT-23B</strain>
    </source>
</reference>
<dbReference type="SUPFAM" id="SSF160964">
    <property type="entry name" value="MalF N-terminal region-like"/>
    <property type="match status" value="1"/>
</dbReference>
<sequence>MHKTKEIDIISIKKKREKSRQLRQTIVAYSFLLPNFAGFVIFTMLPIIFAVVLSFCNWDGNHPIEFVGIKNYLNLGTDARFQAALVNTIAYCLGHIPLTMVCSLGLAVLLNRKLKGRNIFRTLAFFPYVASLVAVAVVWNMLFNPQMGPVNMILNQILKIPPQSLPGWAADKDWAMITVVMFSIWKSMGYYMVIYLAGLQGIPSDLYESASLDGATGWQKFHYITWPMLSATTFFVLVMMTIASFKVYDLIYMLTQGGPGTSTLVLVYHIYNTAFVNGKYGYASCISMVLFVIVLAVTIIQFTWEKKHADY</sequence>
<name>A0A6N7W6V3_9FIRM</name>
<evidence type="ECO:0000313" key="10">
    <source>
        <dbReference type="Proteomes" id="UP000436047"/>
    </source>
</evidence>
<accession>A0A6N7W6V3</accession>
<protein>
    <submittedName>
        <fullName evidence="9">Sugar ABC transporter permease</fullName>
    </submittedName>
</protein>
<organism evidence="9 10">
    <name type="scientific">Eisenbergiella porci</name>
    <dbReference type="NCBI Taxonomy" id="2652274"/>
    <lineage>
        <taxon>Bacteria</taxon>
        <taxon>Bacillati</taxon>
        <taxon>Bacillota</taxon>
        <taxon>Clostridia</taxon>
        <taxon>Lachnospirales</taxon>
        <taxon>Lachnospiraceae</taxon>
        <taxon>Eisenbergiella</taxon>
    </lineage>
</organism>
<keyword evidence="10" id="KW-1185">Reference proteome</keyword>
<dbReference type="Proteomes" id="UP000436047">
    <property type="component" value="Unassembled WGS sequence"/>
</dbReference>
<evidence type="ECO:0000256" key="6">
    <source>
        <dbReference type="ARBA" id="ARBA00023136"/>
    </source>
</evidence>
<evidence type="ECO:0000256" key="5">
    <source>
        <dbReference type="ARBA" id="ARBA00022989"/>
    </source>
</evidence>
<evidence type="ECO:0000256" key="3">
    <source>
        <dbReference type="ARBA" id="ARBA00022475"/>
    </source>
</evidence>
<dbReference type="AlphaFoldDB" id="A0A6N7W6V3"/>
<keyword evidence="5 7" id="KW-1133">Transmembrane helix</keyword>
<dbReference type="SUPFAM" id="SSF161098">
    <property type="entry name" value="MetI-like"/>
    <property type="match status" value="1"/>
</dbReference>
<evidence type="ECO:0000256" key="4">
    <source>
        <dbReference type="ARBA" id="ARBA00022692"/>
    </source>
</evidence>
<dbReference type="GO" id="GO:0005886">
    <property type="term" value="C:plasma membrane"/>
    <property type="evidence" value="ECO:0007669"/>
    <property type="project" value="UniProtKB-SubCell"/>
</dbReference>
<keyword evidence="6 7" id="KW-0472">Membrane</keyword>
<evidence type="ECO:0000256" key="7">
    <source>
        <dbReference type="RuleBase" id="RU363032"/>
    </source>
</evidence>
<comment type="caution">
    <text evidence="9">The sequence shown here is derived from an EMBL/GenBank/DDBJ whole genome shotgun (WGS) entry which is preliminary data.</text>
</comment>
<proteinExistence type="inferred from homology"/>
<dbReference type="PROSITE" id="PS50928">
    <property type="entry name" value="ABC_TM1"/>
    <property type="match status" value="1"/>
</dbReference>
<gene>
    <name evidence="9" type="ORF">FYJ45_22945</name>
</gene>
<dbReference type="InterPro" id="IPR035906">
    <property type="entry name" value="MetI-like_sf"/>
</dbReference>
<dbReference type="PANTHER" id="PTHR30193:SF37">
    <property type="entry name" value="INNER MEMBRANE ABC TRANSPORTER PERMEASE PROTEIN YCJO"/>
    <property type="match status" value="1"/>
</dbReference>
<dbReference type="EMBL" id="VUMI01000052">
    <property type="protein sequence ID" value="MSS91001.1"/>
    <property type="molecule type" value="Genomic_DNA"/>
</dbReference>
<dbReference type="Pfam" id="PF00528">
    <property type="entry name" value="BPD_transp_1"/>
    <property type="match status" value="1"/>
</dbReference>
<keyword evidence="3" id="KW-1003">Cell membrane</keyword>
<evidence type="ECO:0000313" key="9">
    <source>
        <dbReference type="EMBL" id="MSS91001.1"/>
    </source>
</evidence>
<comment type="subcellular location">
    <subcellularLocation>
        <location evidence="1 7">Cell membrane</location>
        <topology evidence="1 7">Multi-pass membrane protein</topology>
    </subcellularLocation>
</comment>
<comment type="similarity">
    <text evidence="7">Belongs to the binding-protein-dependent transport system permease family.</text>
</comment>
<dbReference type="PANTHER" id="PTHR30193">
    <property type="entry name" value="ABC TRANSPORTER PERMEASE PROTEIN"/>
    <property type="match status" value="1"/>
</dbReference>
<keyword evidence="2 7" id="KW-0813">Transport</keyword>
<evidence type="ECO:0000256" key="2">
    <source>
        <dbReference type="ARBA" id="ARBA00022448"/>
    </source>
</evidence>
<dbReference type="Gene3D" id="1.10.3720.10">
    <property type="entry name" value="MetI-like"/>
    <property type="match status" value="1"/>
</dbReference>
<feature type="transmembrane region" description="Helical" evidence="7">
    <location>
        <begin position="88"/>
        <end position="110"/>
    </location>
</feature>
<feature type="domain" description="ABC transmembrane type-1" evidence="8">
    <location>
        <begin position="85"/>
        <end position="301"/>
    </location>
</feature>